<dbReference type="AlphaFoldDB" id="A0A409YDZ5"/>
<dbReference type="InParanoid" id="A0A409YDZ5"/>
<dbReference type="Proteomes" id="UP000284842">
    <property type="component" value="Unassembled WGS sequence"/>
</dbReference>
<evidence type="ECO:0000313" key="3">
    <source>
        <dbReference type="Proteomes" id="UP000284842"/>
    </source>
</evidence>
<evidence type="ECO:0000313" key="2">
    <source>
        <dbReference type="EMBL" id="PPR01217.1"/>
    </source>
</evidence>
<evidence type="ECO:0000256" key="1">
    <source>
        <dbReference type="SAM" id="MobiDB-lite"/>
    </source>
</evidence>
<feature type="region of interest" description="Disordered" evidence="1">
    <location>
        <begin position="1"/>
        <end position="73"/>
    </location>
</feature>
<feature type="compositionally biased region" description="Basic and acidic residues" evidence="1">
    <location>
        <begin position="12"/>
        <end position="37"/>
    </location>
</feature>
<keyword evidence="3" id="KW-1185">Reference proteome</keyword>
<proteinExistence type="predicted"/>
<feature type="compositionally biased region" description="Polar residues" evidence="1">
    <location>
        <begin position="56"/>
        <end position="68"/>
    </location>
</feature>
<reference evidence="2 3" key="1">
    <citation type="journal article" date="2018" name="Evol. Lett.">
        <title>Horizontal gene cluster transfer increased hallucinogenic mushroom diversity.</title>
        <authorList>
            <person name="Reynolds H.T."/>
            <person name="Vijayakumar V."/>
            <person name="Gluck-Thaler E."/>
            <person name="Korotkin H.B."/>
            <person name="Matheny P.B."/>
            <person name="Slot J.C."/>
        </authorList>
    </citation>
    <scope>NUCLEOTIDE SEQUENCE [LARGE SCALE GENOMIC DNA]</scope>
    <source>
        <strain evidence="2 3">2629</strain>
    </source>
</reference>
<comment type="caution">
    <text evidence="2">The sequence shown here is derived from an EMBL/GenBank/DDBJ whole genome shotgun (WGS) entry which is preliminary data.</text>
</comment>
<gene>
    <name evidence="2" type="ORF">CVT24_006042</name>
</gene>
<sequence length="131" mass="14757">MGQMHAAGWHASMERGRDLVYTSKDPKKAKAPYKDNEYTMNPYPSQPPASPKPTSVTDPQGSRQTQLNPFEEDLIETVRAPVQFSNGAMMEELQKARIALEQSHQRVQELVFKLEHLRTLTSVFGTPLSNS</sequence>
<organism evidence="2 3">
    <name type="scientific">Panaeolus cyanescens</name>
    <dbReference type="NCBI Taxonomy" id="181874"/>
    <lineage>
        <taxon>Eukaryota</taxon>
        <taxon>Fungi</taxon>
        <taxon>Dikarya</taxon>
        <taxon>Basidiomycota</taxon>
        <taxon>Agaricomycotina</taxon>
        <taxon>Agaricomycetes</taxon>
        <taxon>Agaricomycetidae</taxon>
        <taxon>Agaricales</taxon>
        <taxon>Agaricineae</taxon>
        <taxon>Galeropsidaceae</taxon>
        <taxon>Panaeolus</taxon>
    </lineage>
</organism>
<protein>
    <submittedName>
        <fullName evidence="2">Uncharacterized protein</fullName>
    </submittedName>
</protein>
<accession>A0A409YDZ5</accession>
<dbReference type="EMBL" id="NHTK01001265">
    <property type="protein sequence ID" value="PPR01217.1"/>
    <property type="molecule type" value="Genomic_DNA"/>
</dbReference>
<name>A0A409YDZ5_9AGAR</name>